<evidence type="ECO:0000259" key="2">
    <source>
        <dbReference type="PROSITE" id="PS50112"/>
    </source>
</evidence>
<feature type="domain" description="PAS" evidence="2">
    <location>
        <begin position="86"/>
        <end position="122"/>
    </location>
</feature>
<dbReference type="InterPro" id="IPR000014">
    <property type="entry name" value="PAS"/>
</dbReference>
<dbReference type="InterPro" id="IPR051932">
    <property type="entry name" value="Bact_StressResp_Reg"/>
</dbReference>
<evidence type="ECO:0000256" key="1">
    <source>
        <dbReference type="ARBA" id="ARBA00022553"/>
    </source>
</evidence>
<accession>B9ZUJ2</accession>
<name>B9ZUJ2_CHOCO</name>
<feature type="domain" description="PAC" evidence="3">
    <location>
        <begin position="262"/>
        <end position="317"/>
    </location>
</feature>
<dbReference type="PROSITE" id="PS50801">
    <property type="entry name" value="STAS"/>
    <property type="match status" value="1"/>
</dbReference>
<keyword evidence="1" id="KW-0597">Phosphoprotein</keyword>
<dbReference type="AlphaFoldDB" id="B9ZUJ2"/>
<feature type="domain" description="STAS" evidence="4">
    <location>
        <begin position="334"/>
        <end position="445"/>
    </location>
</feature>
<feature type="domain" description="PAS" evidence="2">
    <location>
        <begin position="193"/>
        <end position="263"/>
    </location>
</feature>
<evidence type="ECO:0000259" key="3">
    <source>
        <dbReference type="PROSITE" id="PS50113"/>
    </source>
</evidence>
<dbReference type="Pfam" id="PF08448">
    <property type="entry name" value="PAS_4"/>
    <property type="match status" value="1"/>
</dbReference>
<dbReference type="Gene3D" id="3.30.750.24">
    <property type="entry name" value="STAS domain"/>
    <property type="match status" value="1"/>
</dbReference>
<dbReference type="EMBL" id="AM988861">
    <property type="protein sequence ID" value="CAQ43071.1"/>
    <property type="molecule type" value="Genomic_DNA"/>
</dbReference>
<dbReference type="SMART" id="SM00091">
    <property type="entry name" value="PAS"/>
    <property type="match status" value="2"/>
</dbReference>
<dbReference type="Gene3D" id="3.30.450.20">
    <property type="entry name" value="PAS domain"/>
    <property type="match status" value="2"/>
</dbReference>
<dbReference type="CDD" id="cd00130">
    <property type="entry name" value="PAS"/>
    <property type="match status" value="2"/>
</dbReference>
<dbReference type="PANTHER" id="PTHR33745">
    <property type="entry name" value="RSBT ANTAGONIST PROTEIN RSBS-RELATED"/>
    <property type="match status" value="1"/>
</dbReference>
<reference evidence="5" key="1">
    <citation type="journal article" date="2009" name="Chem. Biol.">
        <title>Novel chemistry in the biosynthesis of the antibiotic chondrochlorens.</title>
        <authorList>
            <person name="Rachid S."/>
            <person name="Scharfe M."/>
            <person name="Bloecker H."/>
            <person name="Weissman K.J."/>
            <person name="Mueller R."/>
        </authorList>
    </citation>
    <scope>NUCLEOTIDE SEQUENCE</scope>
    <source>
        <strain evidence="5">Cmc5</strain>
    </source>
</reference>
<dbReference type="PANTHER" id="PTHR33745:SF3">
    <property type="entry name" value="RSBT CO-ANTAGONIST PROTEIN RSBRC"/>
    <property type="match status" value="1"/>
</dbReference>
<protein>
    <recommendedName>
        <fullName evidence="6">Anti-anti-sigma factor</fullName>
    </recommendedName>
</protein>
<dbReference type="InterPro" id="IPR036513">
    <property type="entry name" value="STAS_dom_sf"/>
</dbReference>
<evidence type="ECO:0008006" key="6">
    <source>
        <dbReference type="Google" id="ProtNLM"/>
    </source>
</evidence>
<organism evidence="5">
    <name type="scientific">Chondromyces crocatus</name>
    <dbReference type="NCBI Taxonomy" id="52"/>
    <lineage>
        <taxon>Bacteria</taxon>
        <taxon>Pseudomonadati</taxon>
        <taxon>Myxococcota</taxon>
        <taxon>Polyangia</taxon>
        <taxon>Polyangiales</taxon>
        <taxon>Polyangiaceae</taxon>
        <taxon>Chondromyces</taxon>
    </lineage>
</organism>
<evidence type="ECO:0000259" key="4">
    <source>
        <dbReference type="PROSITE" id="PS50801"/>
    </source>
</evidence>
<proteinExistence type="predicted"/>
<dbReference type="NCBIfam" id="TIGR00229">
    <property type="entry name" value="sensory_box"/>
    <property type="match status" value="2"/>
</dbReference>
<dbReference type="InterPro" id="IPR013767">
    <property type="entry name" value="PAS_fold"/>
</dbReference>
<dbReference type="InterPro" id="IPR000700">
    <property type="entry name" value="PAS-assoc_C"/>
</dbReference>
<dbReference type="PROSITE" id="PS50112">
    <property type="entry name" value="PAS"/>
    <property type="match status" value="2"/>
</dbReference>
<sequence length="459" mass="50309">MRASCHLCRVSVGVSRLEAEEPGEGGASSIMDHAEGDTAELIAQLRAENEALRTQLRRADAPPASSPDPRQVRTAIPLKSAEIRYDVQGRLTEWSRESERLLGWRRDEVVGRFFWEVITPEEVPPEIVQLTLQFTLTGQLVTARAPSRTRSGERLDCTWTNTVFRDAEGTPVEVSVEVLPVGEDSPAVLLRRSQAFVLALLNNSPSVIYVKDTPGRYLLVNQRFLDLFHFTEEQVLGKTDAELFPHAIATAFREADEASLARGEPLQLEELAPAMDGDRIFFSSKFPLRDGAGRVLGICGISTDITKTKRADEAREAMQEQMIQGQRAALRELSSPLMPIAEGVLAMPLVGTIDSLRAREILETLLDGIARERARTAIVDITGVKVMDTLVANALVGVARAARLLGAEVLLTGMSPAVAQTLVALQLDLTDLTTLSTLQSGIAHALRHLRRDGSDSLRR</sequence>
<dbReference type="Pfam" id="PF00989">
    <property type="entry name" value="PAS"/>
    <property type="match status" value="1"/>
</dbReference>
<dbReference type="SUPFAM" id="SSF55785">
    <property type="entry name" value="PYP-like sensor domain (PAS domain)"/>
    <property type="match status" value="2"/>
</dbReference>
<dbReference type="GO" id="GO:0006355">
    <property type="term" value="P:regulation of DNA-templated transcription"/>
    <property type="evidence" value="ECO:0007669"/>
    <property type="project" value="InterPro"/>
</dbReference>
<dbReference type="Pfam" id="PF01740">
    <property type="entry name" value="STAS"/>
    <property type="match status" value="1"/>
</dbReference>
<dbReference type="InterPro" id="IPR013656">
    <property type="entry name" value="PAS_4"/>
</dbReference>
<dbReference type="InterPro" id="IPR002645">
    <property type="entry name" value="STAS_dom"/>
</dbReference>
<dbReference type="InterPro" id="IPR035965">
    <property type="entry name" value="PAS-like_dom_sf"/>
</dbReference>
<dbReference type="PROSITE" id="PS50113">
    <property type="entry name" value="PAC"/>
    <property type="match status" value="1"/>
</dbReference>
<dbReference type="SUPFAM" id="SSF52091">
    <property type="entry name" value="SpoIIaa-like"/>
    <property type="match status" value="1"/>
</dbReference>
<evidence type="ECO:0000313" key="5">
    <source>
        <dbReference type="EMBL" id="CAQ43071.1"/>
    </source>
</evidence>
<dbReference type="CDD" id="cd07041">
    <property type="entry name" value="STAS_RsbR_RsbS_like"/>
    <property type="match status" value="1"/>
</dbReference>